<dbReference type="Proteomes" id="UP000275408">
    <property type="component" value="Unassembled WGS sequence"/>
</dbReference>
<protein>
    <submittedName>
        <fullName evidence="1">Uncharacterized protein</fullName>
    </submittedName>
</protein>
<dbReference type="EMBL" id="RCHS01004099">
    <property type="protein sequence ID" value="RMX37545.1"/>
    <property type="molecule type" value="Genomic_DNA"/>
</dbReference>
<dbReference type="AlphaFoldDB" id="A0A3M6T801"/>
<reference evidence="1 2" key="1">
    <citation type="journal article" date="2018" name="Sci. Rep.">
        <title>Comparative analysis of the Pocillopora damicornis genome highlights role of immune system in coral evolution.</title>
        <authorList>
            <person name="Cunning R."/>
            <person name="Bay R.A."/>
            <person name="Gillette P."/>
            <person name="Baker A.C."/>
            <person name="Traylor-Knowles N."/>
        </authorList>
    </citation>
    <scope>NUCLEOTIDE SEQUENCE [LARGE SCALE GENOMIC DNA]</scope>
    <source>
        <strain evidence="1">RSMAS</strain>
        <tissue evidence="1">Whole animal</tissue>
    </source>
</reference>
<name>A0A3M6T801_POCDA</name>
<evidence type="ECO:0000313" key="2">
    <source>
        <dbReference type="Proteomes" id="UP000275408"/>
    </source>
</evidence>
<sequence length="105" mass="11737">MISSDLTGLKIPNNPSVVTVKRASSWLNVWKTWFETAKTIDNGIVKKGASELNKSLEKQKSSTLPGNSPIEKRAKQLRQCGIGKRPHKASSFTEEEEEVLWKAKI</sequence>
<accession>A0A3M6T801</accession>
<gene>
    <name evidence="1" type="ORF">pdam_00019643</name>
</gene>
<comment type="caution">
    <text evidence="1">The sequence shown here is derived from an EMBL/GenBank/DDBJ whole genome shotgun (WGS) entry which is preliminary data.</text>
</comment>
<organism evidence="1 2">
    <name type="scientific">Pocillopora damicornis</name>
    <name type="common">Cauliflower coral</name>
    <name type="synonym">Millepora damicornis</name>
    <dbReference type="NCBI Taxonomy" id="46731"/>
    <lineage>
        <taxon>Eukaryota</taxon>
        <taxon>Metazoa</taxon>
        <taxon>Cnidaria</taxon>
        <taxon>Anthozoa</taxon>
        <taxon>Hexacorallia</taxon>
        <taxon>Scleractinia</taxon>
        <taxon>Astrocoeniina</taxon>
        <taxon>Pocilloporidae</taxon>
        <taxon>Pocillopora</taxon>
    </lineage>
</organism>
<evidence type="ECO:0000313" key="1">
    <source>
        <dbReference type="EMBL" id="RMX37545.1"/>
    </source>
</evidence>
<proteinExistence type="predicted"/>
<keyword evidence="2" id="KW-1185">Reference proteome</keyword>